<evidence type="ECO:0000313" key="3">
    <source>
        <dbReference type="Proteomes" id="UP000296049"/>
    </source>
</evidence>
<gene>
    <name evidence="2" type="ORF">Anapl_17914</name>
</gene>
<evidence type="ECO:0000256" key="1">
    <source>
        <dbReference type="SAM" id="MobiDB-lite"/>
    </source>
</evidence>
<dbReference type="AlphaFoldDB" id="R0J7N2"/>
<protein>
    <submittedName>
        <fullName evidence="2">Uncharacterized protein</fullName>
    </submittedName>
</protein>
<accession>R0J7N2</accession>
<dbReference type="Proteomes" id="UP000296049">
    <property type="component" value="Unassembled WGS sequence"/>
</dbReference>
<reference evidence="3" key="1">
    <citation type="journal article" date="2013" name="Nat. Genet.">
        <title>The duck genome and transcriptome provide insight into an avian influenza virus reservoir species.</title>
        <authorList>
            <person name="Huang Y."/>
            <person name="Li Y."/>
            <person name="Burt D.W."/>
            <person name="Chen H."/>
            <person name="Zhang Y."/>
            <person name="Qian W."/>
            <person name="Kim H."/>
            <person name="Gan S."/>
            <person name="Zhao Y."/>
            <person name="Li J."/>
            <person name="Yi K."/>
            <person name="Feng H."/>
            <person name="Zhu P."/>
            <person name="Li B."/>
            <person name="Liu Q."/>
            <person name="Fairley S."/>
            <person name="Magor K.E."/>
            <person name="Du Z."/>
            <person name="Hu X."/>
            <person name="Goodman L."/>
            <person name="Tafer H."/>
            <person name="Vignal A."/>
            <person name="Lee T."/>
            <person name="Kim K.W."/>
            <person name="Sheng Z."/>
            <person name="An Y."/>
            <person name="Searle S."/>
            <person name="Herrero J."/>
            <person name="Groenen M.A."/>
            <person name="Crooijmans R.P."/>
            <person name="Faraut T."/>
            <person name="Cai Q."/>
            <person name="Webster R.G."/>
            <person name="Aldridge J.R."/>
            <person name="Warren W.C."/>
            <person name="Bartschat S."/>
            <person name="Kehr S."/>
            <person name="Marz M."/>
            <person name="Stadler P.F."/>
            <person name="Smith J."/>
            <person name="Kraus R.H."/>
            <person name="Zhao Y."/>
            <person name="Ren L."/>
            <person name="Fei J."/>
            <person name="Morisson M."/>
            <person name="Kaiser P."/>
            <person name="Griffin D.K."/>
            <person name="Rao M."/>
            <person name="Pitel F."/>
            <person name="Wang J."/>
            <person name="Li N."/>
        </authorList>
    </citation>
    <scope>NUCLEOTIDE SEQUENCE [LARGE SCALE GENOMIC DNA]</scope>
</reference>
<evidence type="ECO:0000313" key="2">
    <source>
        <dbReference type="EMBL" id="EOA93185.1"/>
    </source>
</evidence>
<feature type="region of interest" description="Disordered" evidence="1">
    <location>
        <begin position="1"/>
        <end position="20"/>
    </location>
</feature>
<proteinExistence type="predicted"/>
<organism evidence="2 3">
    <name type="scientific">Anas platyrhynchos</name>
    <name type="common">Mallard</name>
    <name type="synonym">Anas boschas</name>
    <dbReference type="NCBI Taxonomy" id="8839"/>
    <lineage>
        <taxon>Eukaryota</taxon>
        <taxon>Metazoa</taxon>
        <taxon>Chordata</taxon>
        <taxon>Craniata</taxon>
        <taxon>Vertebrata</taxon>
        <taxon>Euteleostomi</taxon>
        <taxon>Archelosauria</taxon>
        <taxon>Archosauria</taxon>
        <taxon>Dinosauria</taxon>
        <taxon>Saurischia</taxon>
        <taxon>Theropoda</taxon>
        <taxon>Coelurosauria</taxon>
        <taxon>Aves</taxon>
        <taxon>Neognathae</taxon>
        <taxon>Galloanserae</taxon>
        <taxon>Anseriformes</taxon>
        <taxon>Anatidae</taxon>
        <taxon>Anatinae</taxon>
        <taxon>Anas</taxon>
    </lineage>
</organism>
<name>R0J7N2_ANAPL</name>
<dbReference type="EMBL" id="KB747859">
    <property type="protein sequence ID" value="EOA93185.1"/>
    <property type="molecule type" value="Genomic_DNA"/>
</dbReference>
<keyword evidence="3" id="KW-1185">Reference proteome</keyword>
<sequence>MGPARCACADRTGQAGRPPARRRAVLLRGAHTRSQGKAEAKAVPWVAAVKHFRNLDTQRNGNPLQPVVEHERGPFRLCLISSCFSDMLLNHGNGRAHLQAAKPMLPSREGTVTNSAGSSNVVRGNEGTDMQCSSNVVRGIRYWYRSSGCNNVSLCFPWVSKTSVSFVSFRNVCPELLGEDGSVKKNGRWLTFVGSGDRRINCNICGPEQKREFPNDTLINSSCCQMLFAFTFRTVCINNKYLHLEIIYTGHCSHVTATGSGSGLGTQGNLASARAGVAGYVQGRDWRYTRVLHQPSVQQCANEYKHSSSVNYSVIRG</sequence>